<dbReference type="GO" id="GO:0070475">
    <property type="term" value="P:rRNA base methylation"/>
    <property type="evidence" value="ECO:0007669"/>
    <property type="project" value="TreeGrafter"/>
</dbReference>
<name>A0A0H3EBT2_BIFBP</name>
<dbReference type="HOGENOM" id="CLU_014689_7_0_11"/>
<dbReference type="Gene3D" id="3.40.50.150">
    <property type="entry name" value="Vaccinia Virus protein VP39"/>
    <property type="match status" value="1"/>
</dbReference>
<feature type="binding site" evidence="4">
    <location>
        <position position="243"/>
    </location>
    <ligand>
        <name>S-adenosyl-L-methionine</name>
        <dbReference type="ChEBI" id="CHEBI:59789"/>
    </ligand>
</feature>
<dbReference type="eggNOG" id="COG2265">
    <property type="taxonomic scope" value="Bacteria"/>
</dbReference>
<dbReference type="EMBL" id="CP001840">
    <property type="protein sequence ID" value="ADP35713.1"/>
    <property type="molecule type" value="Genomic_DNA"/>
</dbReference>
<dbReference type="RefSeq" id="WP_013389698.1">
    <property type="nucleotide sequence ID" value="NC_014638.1"/>
</dbReference>
<keyword evidence="2 4" id="KW-0808">Transferase</keyword>
<evidence type="ECO:0000313" key="8">
    <source>
        <dbReference type="Proteomes" id="UP000002312"/>
    </source>
</evidence>
<dbReference type="Pfam" id="PF05958">
    <property type="entry name" value="tRNA_U5-meth_tr"/>
    <property type="match status" value="2"/>
</dbReference>
<keyword evidence="3 4" id="KW-0949">S-adenosyl-L-methionine</keyword>
<sequence length="420" mass="46139">MNAQVRIERYADQGRCIGHIDGRVVFVRFALPGELVQVALDEPHDRDDRYWTGEVVEVIEPSPDRVDPAWPLAGPLAMGGGVGGADLVHVSLEGQLRWKAATISDQMSRLGHVDVTVPVERAEGDTENGGLHWRTRIEMIADDDGMPSMRRRGSHKRVPLDTMPLATDNLLAVADREHVWDGGFEPGSQIRLSVPEPRKQPIEGNYAVLVDGELRAGNRHLMETVTVNGRDFQYMVDANGFWQVHRQAPVMLAGHVIDLANKALDGMTSACIWDLYSGAGLFTLPLATMTAERTRMLSVEGGKTAVKNAQRNLRALNLPDVDARCGDVSATLAYVPAHLSRPDLVVLDPPRAGAHAKVCRQIAQAGAKDVIYVACDPTSLARDTATLISLGYRLSDIRAYDIYPMTHHVETVAWFTRIGR</sequence>
<dbReference type="EC" id="2.1.1.35" evidence="7"/>
<dbReference type="InterPro" id="IPR029063">
    <property type="entry name" value="SAM-dependent_MTases_sf"/>
</dbReference>
<evidence type="ECO:0000256" key="3">
    <source>
        <dbReference type="ARBA" id="ARBA00022691"/>
    </source>
</evidence>
<comment type="similarity">
    <text evidence="4">Belongs to the class I-like SAM-binding methyltransferase superfamily. RNA M5U methyltransferase family.</text>
</comment>
<reference evidence="7 8" key="1">
    <citation type="journal article" date="2010" name="Proc. Natl. Acad. Sci. U.S.A.">
        <title>Genome analysis of Bifidobacterium bifidum PRL2010 reveals metabolic pathways for host-derived glycan foraging.</title>
        <authorList>
            <person name="Turroni F."/>
            <person name="Bottacini F."/>
            <person name="Foroni E."/>
            <person name="Mulder I."/>
            <person name="Kim J.H."/>
            <person name="Zomer A."/>
            <person name="Sanchez B."/>
            <person name="Bidossi A."/>
            <person name="Ferrarini A."/>
            <person name="Giubellini V."/>
            <person name="Delledonne M."/>
            <person name="Henrissat B."/>
            <person name="Coutinho P."/>
            <person name="Oggioni M."/>
            <person name="Fitzgerald G.F."/>
            <person name="Mills D."/>
            <person name="Margolles A."/>
            <person name="Kelly D."/>
            <person name="van Sinderen D."/>
            <person name="Ventura M."/>
        </authorList>
    </citation>
    <scope>NUCLEOTIDE SEQUENCE [LARGE SCALE GENOMIC DNA]</scope>
    <source>
        <strain evidence="7 8">PRL2010</strain>
    </source>
</reference>
<dbReference type="InterPro" id="IPR010280">
    <property type="entry name" value="U5_MeTrfase_fam"/>
</dbReference>
<organism evidence="7 8">
    <name type="scientific">Bifidobacterium bifidum (strain PRL2010)</name>
    <dbReference type="NCBI Taxonomy" id="702459"/>
    <lineage>
        <taxon>Bacteria</taxon>
        <taxon>Bacillati</taxon>
        <taxon>Actinomycetota</taxon>
        <taxon>Actinomycetes</taxon>
        <taxon>Bifidobacteriales</taxon>
        <taxon>Bifidobacteriaceae</taxon>
        <taxon>Bifidobacterium</taxon>
    </lineage>
</organism>
<dbReference type="Gene3D" id="2.40.50.140">
    <property type="entry name" value="Nucleic acid-binding proteins"/>
    <property type="match status" value="1"/>
</dbReference>
<feature type="domain" description="TRAM" evidence="6">
    <location>
        <begin position="1"/>
        <end position="57"/>
    </location>
</feature>
<dbReference type="PATRIC" id="fig|702459.3.peg.646"/>
<accession>A0A0H3EBT2</accession>
<dbReference type="PANTHER" id="PTHR11061">
    <property type="entry name" value="RNA M5U METHYLTRANSFERASE"/>
    <property type="match status" value="1"/>
</dbReference>
<dbReference type="GO" id="GO:0030697">
    <property type="term" value="F:tRNA (uracil(54)-C5)-methyltransferase activity, S-adenosyl methionine-dependent"/>
    <property type="evidence" value="ECO:0007669"/>
    <property type="project" value="UniProtKB-EC"/>
</dbReference>
<keyword evidence="1 4" id="KW-0489">Methyltransferase</keyword>
<evidence type="ECO:0000256" key="2">
    <source>
        <dbReference type="ARBA" id="ARBA00022679"/>
    </source>
</evidence>
<proteinExistence type="inferred from homology"/>
<dbReference type="PROSITE" id="PS51687">
    <property type="entry name" value="SAM_MT_RNA_M5U"/>
    <property type="match status" value="1"/>
</dbReference>
<evidence type="ECO:0000256" key="5">
    <source>
        <dbReference type="PROSITE-ProRule" id="PRU10015"/>
    </source>
</evidence>
<feature type="active site" evidence="5">
    <location>
        <position position="375"/>
    </location>
</feature>
<dbReference type="OrthoDB" id="9804590at2"/>
<dbReference type="CDD" id="cd02440">
    <property type="entry name" value="AdoMet_MTases"/>
    <property type="match status" value="1"/>
</dbReference>
<feature type="binding site" evidence="4">
    <location>
        <position position="348"/>
    </location>
    <ligand>
        <name>S-adenosyl-L-methionine</name>
        <dbReference type="ChEBI" id="CHEBI:59789"/>
    </ligand>
</feature>
<dbReference type="PANTHER" id="PTHR11061:SF30">
    <property type="entry name" value="TRNA (URACIL(54)-C(5))-METHYLTRANSFERASE"/>
    <property type="match status" value="1"/>
</dbReference>
<feature type="binding site" evidence="4">
    <location>
        <position position="276"/>
    </location>
    <ligand>
        <name>S-adenosyl-L-methionine</name>
        <dbReference type="ChEBI" id="CHEBI:59789"/>
    </ligand>
</feature>
<gene>
    <name evidence="7" type="ordered locus">BBPR_0617</name>
</gene>
<feature type="active site" description="Nucleophile" evidence="4">
    <location>
        <position position="375"/>
    </location>
</feature>
<dbReference type="Proteomes" id="UP000002312">
    <property type="component" value="Chromosome"/>
</dbReference>
<evidence type="ECO:0000259" key="6">
    <source>
        <dbReference type="PROSITE" id="PS50926"/>
    </source>
</evidence>
<protein>
    <submittedName>
        <fullName evidence="7">tRNA (Uracil-5-)-methyltransferase</fullName>
        <ecNumber evidence="7">2.1.1.35</ecNumber>
    </submittedName>
</protein>
<evidence type="ECO:0000256" key="1">
    <source>
        <dbReference type="ARBA" id="ARBA00022603"/>
    </source>
</evidence>
<dbReference type="InterPro" id="IPR030390">
    <property type="entry name" value="MeTrfase_TrmA_AS"/>
</dbReference>
<dbReference type="Pfam" id="PF01938">
    <property type="entry name" value="TRAM"/>
    <property type="match status" value="1"/>
</dbReference>
<dbReference type="InterPro" id="IPR002792">
    <property type="entry name" value="TRAM_dom"/>
</dbReference>
<evidence type="ECO:0000313" key="7">
    <source>
        <dbReference type="EMBL" id="ADP35713.1"/>
    </source>
</evidence>
<dbReference type="PROSITE" id="PS50926">
    <property type="entry name" value="TRAM"/>
    <property type="match status" value="1"/>
</dbReference>
<dbReference type="PROSITE" id="PS01230">
    <property type="entry name" value="TRMA_1"/>
    <property type="match status" value="1"/>
</dbReference>
<dbReference type="AlphaFoldDB" id="A0A0H3EBT2"/>
<feature type="binding site" evidence="4">
    <location>
        <position position="300"/>
    </location>
    <ligand>
        <name>S-adenosyl-L-methionine</name>
        <dbReference type="ChEBI" id="CHEBI:59789"/>
    </ligand>
</feature>
<evidence type="ECO:0000256" key="4">
    <source>
        <dbReference type="PROSITE-ProRule" id="PRU01024"/>
    </source>
</evidence>
<dbReference type="SUPFAM" id="SSF50249">
    <property type="entry name" value="Nucleic acid-binding proteins"/>
    <property type="match status" value="1"/>
</dbReference>
<dbReference type="InterPro" id="IPR012340">
    <property type="entry name" value="NA-bd_OB-fold"/>
</dbReference>
<dbReference type="KEGG" id="bbp:BBPR_0617"/>
<dbReference type="SUPFAM" id="SSF53335">
    <property type="entry name" value="S-adenosyl-L-methionine-dependent methyltransferases"/>
    <property type="match status" value="1"/>
</dbReference>
<dbReference type="GO" id="GO:0070041">
    <property type="term" value="F:rRNA (uridine-C5-)-methyltransferase activity"/>
    <property type="evidence" value="ECO:0007669"/>
    <property type="project" value="TreeGrafter"/>
</dbReference>